<dbReference type="OrthoDB" id="10064898at2759"/>
<keyword evidence="4" id="KW-0963">Cytoplasm</keyword>
<feature type="coiled-coil region" evidence="11">
    <location>
        <begin position="69"/>
        <end position="121"/>
    </location>
</feature>
<evidence type="ECO:0000256" key="4">
    <source>
        <dbReference type="ARBA" id="ARBA00022490"/>
    </source>
</evidence>
<keyword evidence="6 11" id="KW-0175">Coiled coil</keyword>
<sequence>QLVNAAIVYLTRRRRKCTAVMLFYRWRTRFSEEKRLRLASRVAVHHFRSVQARKALLGWHRAAGATWRRMVEKRMRNEAEKSLAELSREYENRLAESNAQLAETTRQLQASESRLAQQREELRMGLMRGVCALNLEAMSVFR</sequence>
<evidence type="ECO:0000313" key="13">
    <source>
        <dbReference type="Proteomes" id="UP000269721"/>
    </source>
</evidence>
<accession>A0A4P9VZ14</accession>
<organism evidence="12 13">
    <name type="scientific">Blyttiomyces helicus</name>
    <dbReference type="NCBI Taxonomy" id="388810"/>
    <lineage>
        <taxon>Eukaryota</taxon>
        <taxon>Fungi</taxon>
        <taxon>Fungi incertae sedis</taxon>
        <taxon>Chytridiomycota</taxon>
        <taxon>Chytridiomycota incertae sedis</taxon>
        <taxon>Chytridiomycetes</taxon>
        <taxon>Chytridiomycetes incertae sedis</taxon>
        <taxon>Blyttiomyces</taxon>
    </lineage>
</organism>
<comment type="function">
    <text evidence="10">Essential for the assembly of the distal half of centrioles, required for centriole elongation. Acts as a negative regulator of centriole elongation.</text>
</comment>
<keyword evidence="5" id="KW-0677">Repeat</keyword>
<dbReference type="PANTHER" id="PTHR28618:SF1">
    <property type="entry name" value="CENTROSOMAL PROTEIN POC5"/>
    <property type="match status" value="1"/>
</dbReference>
<dbReference type="InterPro" id="IPR033351">
    <property type="entry name" value="POC5"/>
</dbReference>
<dbReference type="EMBL" id="KZ999989">
    <property type="protein sequence ID" value="RKO84542.1"/>
    <property type="molecule type" value="Genomic_DNA"/>
</dbReference>
<dbReference type="PANTHER" id="PTHR28618">
    <property type="entry name" value="CENTROSOMAL PROTEIN POC5"/>
    <property type="match status" value="1"/>
</dbReference>
<comment type="similarity">
    <text evidence="2">Belongs to the POC5 family.</text>
</comment>
<dbReference type="GO" id="GO:0005814">
    <property type="term" value="C:centriole"/>
    <property type="evidence" value="ECO:0007669"/>
    <property type="project" value="UniProtKB-SubCell"/>
</dbReference>
<evidence type="ECO:0000256" key="9">
    <source>
        <dbReference type="ARBA" id="ARBA00031694"/>
    </source>
</evidence>
<dbReference type="AlphaFoldDB" id="A0A4P9VZ14"/>
<feature type="non-terminal residue" evidence="12">
    <location>
        <position position="1"/>
    </location>
</feature>
<evidence type="ECO:0000256" key="7">
    <source>
        <dbReference type="ARBA" id="ARBA00023212"/>
    </source>
</evidence>
<evidence type="ECO:0000256" key="3">
    <source>
        <dbReference type="ARBA" id="ARBA00014910"/>
    </source>
</evidence>
<keyword evidence="8" id="KW-0131">Cell cycle</keyword>
<keyword evidence="7" id="KW-0206">Cytoskeleton</keyword>
<protein>
    <recommendedName>
        <fullName evidence="3">Centrosomal protein POC5</fullName>
    </recommendedName>
    <alternativeName>
        <fullName evidence="9">Protein of centriole 5</fullName>
    </alternativeName>
</protein>
<comment type="subcellular location">
    <subcellularLocation>
        <location evidence="1">Cytoplasm</location>
        <location evidence="1">Cytoskeleton</location>
        <location evidence="1">Microtubule organizing center</location>
        <location evidence="1">Centrosome</location>
        <location evidence="1">Centriole</location>
    </subcellularLocation>
</comment>
<evidence type="ECO:0000256" key="10">
    <source>
        <dbReference type="ARBA" id="ARBA00049959"/>
    </source>
</evidence>
<name>A0A4P9VZ14_9FUNG</name>
<proteinExistence type="inferred from homology"/>
<evidence type="ECO:0000256" key="6">
    <source>
        <dbReference type="ARBA" id="ARBA00023054"/>
    </source>
</evidence>
<evidence type="ECO:0000256" key="8">
    <source>
        <dbReference type="ARBA" id="ARBA00023306"/>
    </source>
</evidence>
<reference evidence="13" key="1">
    <citation type="journal article" date="2018" name="Nat. Microbiol.">
        <title>Leveraging single-cell genomics to expand the fungal tree of life.</title>
        <authorList>
            <person name="Ahrendt S.R."/>
            <person name="Quandt C.A."/>
            <person name="Ciobanu D."/>
            <person name="Clum A."/>
            <person name="Salamov A."/>
            <person name="Andreopoulos B."/>
            <person name="Cheng J.F."/>
            <person name="Woyke T."/>
            <person name="Pelin A."/>
            <person name="Henrissat B."/>
            <person name="Reynolds N.K."/>
            <person name="Benny G.L."/>
            <person name="Smith M.E."/>
            <person name="James T.Y."/>
            <person name="Grigoriev I.V."/>
        </authorList>
    </citation>
    <scope>NUCLEOTIDE SEQUENCE [LARGE SCALE GENOMIC DNA]</scope>
</reference>
<evidence type="ECO:0000256" key="5">
    <source>
        <dbReference type="ARBA" id="ARBA00022737"/>
    </source>
</evidence>
<evidence type="ECO:0000313" key="12">
    <source>
        <dbReference type="EMBL" id="RKO84542.1"/>
    </source>
</evidence>
<dbReference type="Proteomes" id="UP000269721">
    <property type="component" value="Unassembled WGS sequence"/>
</dbReference>
<evidence type="ECO:0000256" key="11">
    <source>
        <dbReference type="SAM" id="Coils"/>
    </source>
</evidence>
<evidence type="ECO:0000256" key="1">
    <source>
        <dbReference type="ARBA" id="ARBA00004114"/>
    </source>
</evidence>
<keyword evidence="13" id="KW-1185">Reference proteome</keyword>
<feature type="non-terminal residue" evidence="12">
    <location>
        <position position="142"/>
    </location>
</feature>
<evidence type="ECO:0000256" key="2">
    <source>
        <dbReference type="ARBA" id="ARBA00010411"/>
    </source>
</evidence>
<gene>
    <name evidence="12" type="ORF">BDK51DRAFT_12054</name>
</gene>